<organism evidence="1 2">
    <name type="scientific">Alteraurantiacibacter palmitatis</name>
    <dbReference type="NCBI Taxonomy" id="2054628"/>
    <lineage>
        <taxon>Bacteria</taxon>
        <taxon>Pseudomonadati</taxon>
        <taxon>Pseudomonadota</taxon>
        <taxon>Alphaproteobacteria</taxon>
        <taxon>Sphingomonadales</taxon>
        <taxon>Erythrobacteraceae</taxon>
        <taxon>Alteraurantiacibacter</taxon>
    </lineage>
</organism>
<reference evidence="2" key="1">
    <citation type="journal article" date="2019" name="Int. J. Syst. Evol. Microbiol.">
        <title>The Global Catalogue of Microorganisms (GCM) 10K type strain sequencing project: providing services to taxonomists for standard genome sequencing and annotation.</title>
        <authorList>
            <consortium name="The Broad Institute Genomics Platform"/>
            <consortium name="The Broad Institute Genome Sequencing Center for Infectious Disease"/>
            <person name="Wu L."/>
            <person name="Ma J."/>
        </authorList>
    </citation>
    <scope>NUCLEOTIDE SEQUENCE [LARGE SCALE GENOMIC DNA]</scope>
    <source>
        <strain evidence="2">KCTC 52607</strain>
    </source>
</reference>
<evidence type="ECO:0000313" key="2">
    <source>
        <dbReference type="Proteomes" id="UP001595456"/>
    </source>
</evidence>
<proteinExistence type="predicted"/>
<dbReference type="RefSeq" id="WP_336927235.1">
    <property type="nucleotide sequence ID" value="NZ_JBANRO010000012.1"/>
</dbReference>
<accession>A0ABV7E9I4</accession>
<dbReference type="Proteomes" id="UP001595456">
    <property type="component" value="Unassembled WGS sequence"/>
</dbReference>
<sequence>MTALPGQLVRVGVLHTLFVCNRDDAPWDAAARGELCDLVGQYFASFTVQEAVGAFRGTLAPTLAIAIGSDDLARVTALGQQLRIAFAQEGVGLVSRGDYFRLVA</sequence>
<gene>
    <name evidence="1" type="ORF">ACFODU_11870</name>
</gene>
<protein>
    <submittedName>
        <fullName evidence="1">Uncharacterized protein</fullName>
    </submittedName>
</protein>
<name>A0ABV7E9I4_9SPHN</name>
<keyword evidence="2" id="KW-1185">Reference proteome</keyword>
<dbReference type="EMBL" id="JBHRST010000019">
    <property type="protein sequence ID" value="MFC3098486.1"/>
    <property type="molecule type" value="Genomic_DNA"/>
</dbReference>
<evidence type="ECO:0000313" key="1">
    <source>
        <dbReference type="EMBL" id="MFC3098486.1"/>
    </source>
</evidence>
<comment type="caution">
    <text evidence="1">The sequence shown here is derived from an EMBL/GenBank/DDBJ whole genome shotgun (WGS) entry which is preliminary data.</text>
</comment>